<keyword evidence="1" id="KW-1133">Transmembrane helix</keyword>
<comment type="caution">
    <text evidence="2">The sequence shown here is derived from an EMBL/GenBank/DDBJ whole genome shotgun (WGS) entry which is preliminary data.</text>
</comment>
<dbReference type="PANTHER" id="PTHR34781">
    <property type="entry name" value="TRANSMEMBRANE PROTEIN"/>
    <property type="match status" value="1"/>
</dbReference>
<keyword evidence="1" id="KW-0812">Transmembrane</keyword>
<feature type="transmembrane region" description="Helical" evidence="1">
    <location>
        <begin position="92"/>
        <end position="115"/>
    </location>
</feature>
<organism evidence="2 3">
    <name type="scientific">Sesamum angolense</name>
    <dbReference type="NCBI Taxonomy" id="2727404"/>
    <lineage>
        <taxon>Eukaryota</taxon>
        <taxon>Viridiplantae</taxon>
        <taxon>Streptophyta</taxon>
        <taxon>Embryophyta</taxon>
        <taxon>Tracheophyta</taxon>
        <taxon>Spermatophyta</taxon>
        <taxon>Magnoliopsida</taxon>
        <taxon>eudicotyledons</taxon>
        <taxon>Gunneridae</taxon>
        <taxon>Pentapetalae</taxon>
        <taxon>asterids</taxon>
        <taxon>lamiids</taxon>
        <taxon>Lamiales</taxon>
        <taxon>Pedaliaceae</taxon>
        <taxon>Sesamum</taxon>
    </lineage>
</organism>
<dbReference type="EMBL" id="JACGWL010000005">
    <property type="protein sequence ID" value="KAK4402628.1"/>
    <property type="molecule type" value="Genomic_DNA"/>
</dbReference>
<reference evidence="2" key="2">
    <citation type="journal article" date="2024" name="Plant">
        <title>Genomic evolution and insights into agronomic trait innovations of Sesamum species.</title>
        <authorList>
            <person name="Miao H."/>
            <person name="Wang L."/>
            <person name="Qu L."/>
            <person name="Liu H."/>
            <person name="Sun Y."/>
            <person name="Le M."/>
            <person name="Wang Q."/>
            <person name="Wei S."/>
            <person name="Zheng Y."/>
            <person name="Lin W."/>
            <person name="Duan Y."/>
            <person name="Cao H."/>
            <person name="Xiong S."/>
            <person name="Wang X."/>
            <person name="Wei L."/>
            <person name="Li C."/>
            <person name="Ma Q."/>
            <person name="Ju M."/>
            <person name="Zhao R."/>
            <person name="Li G."/>
            <person name="Mu C."/>
            <person name="Tian Q."/>
            <person name="Mei H."/>
            <person name="Zhang T."/>
            <person name="Gao T."/>
            <person name="Zhang H."/>
        </authorList>
    </citation>
    <scope>NUCLEOTIDE SEQUENCE</scope>
    <source>
        <strain evidence="2">K16</strain>
    </source>
</reference>
<dbReference type="Proteomes" id="UP001289374">
    <property type="component" value="Unassembled WGS sequence"/>
</dbReference>
<reference evidence="2" key="1">
    <citation type="submission" date="2020-06" db="EMBL/GenBank/DDBJ databases">
        <authorList>
            <person name="Li T."/>
            <person name="Hu X."/>
            <person name="Zhang T."/>
            <person name="Song X."/>
            <person name="Zhang H."/>
            <person name="Dai N."/>
            <person name="Sheng W."/>
            <person name="Hou X."/>
            <person name="Wei L."/>
        </authorList>
    </citation>
    <scope>NUCLEOTIDE SEQUENCE</scope>
    <source>
        <strain evidence="2">K16</strain>
        <tissue evidence="2">Leaf</tissue>
    </source>
</reference>
<dbReference type="PANTHER" id="PTHR34781:SF2">
    <property type="entry name" value="TRANSMEMBRANE PROTEIN"/>
    <property type="match status" value="1"/>
</dbReference>
<dbReference type="AlphaFoldDB" id="A0AAE1X0D8"/>
<proteinExistence type="predicted"/>
<keyword evidence="3" id="KW-1185">Reference proteome</keyword>
<name>A0AAE1X0D8_9LAMI</name>
<sequence>MMRRQPQSQQDYYSKIFYELSALVLNIMRSPPPSIDFADQTAVAHRRRREEPSFQQMTPAGFASLLLGISLALMLCGSVTFFLGFILMPWVLGLVIVLYFVGVVSSISMIGRAILCYNSAPPSPRKDIPFTSFSVRLVCKHATCSPASFLVISPILISSSSRKIAPSELSLIPDRGADYRTSKVNPVLNIGKVMAQDGRTGAACCGDVSSSFPRVYTTDRE</sequence>
<keyword evidence="1" id="KW-0472">Membrane</keyword>
<evidence type="ECO:0000256" key="1">
    <source>
        <dbReference type="SAM" id="Phobius"/>
    </source>
</evidence>
<evidence type="ECO:0000313" key="3">
    <source>
        <dbReference type="Proteomes" id="UP001289374"/>
    </source>
</evidence>
<gene>
    <name evidence="2" type="ORF">Sango_1003500</name>
</gene>
<accession>A0AAE1X0D8</accession>
<protein>
    <submittedName>
        <fullName evidence="2">Uncharacterized protein</fullName>
    </submittedName>
</protein>
<feature type="transmembrane region" description="Helical" evidence="1">
    <location>
        <begin position="62"/>
        <end position="86"/>
    </location>
</feature>
<evidence type="ECO:0000313" key="2">
    <source>
        <dbReference type="EMBL" id="KAK4402628.1"/>
    </source>
</evidence>